<gene>
    <name evidence="1" type="ORF">X560_2525</name>
</gene>
<proteinExistence type="predicted"/>
<dbReference type="PATRIC" id="fig|1430899.3.peg.2575"/>
<protein>
    <recommendedName>
        <fullName evidence="3">YokE-like PH domain-containing protein</fullName>
    </recommendedName>
</protein>
<dbReference type="EMBL" id="AZHO01000036">
    <property type="protein sequence ID" value="KMT57984.1"/>
    <property type="molecule type" value="Genomic_DNA"/>
</dbReference>
<comment type="caution">
    <text evidence="1">The sequence shown here is derived from an EMBL/GenBank/DDBJ whole genome shotgun (WGS) entry which is preliminary data.</text>
</comment>
<evidence type="ECO:0000313" key="1">
    <source>
        <dbReference type="EMBL" id="KMT57984.1"/>
    </source>
</evidence>
<name>A0A0J8GAX9_9LIST</name>
<sequence>MLYKSMIQKALLNNLIEPASVPLYGSFPFKIENERIQLNGLWLAGTSGITFFSETEDYYINKTFPYKDIRSCSKKVSLLAMSPKIELSFLDGTSYTMLVEQEDAKRFVQAISDRLQKV</sequence>
<accession>A0A0J8GAX9</accession>
<dbReference type="RefSeq" id="WP_007478015.1">
    <property type="nucleotide sequence ID" value="NZ_KQ130622.1"/>
</dbReference>
<evidence type="ECO:0000313" key="2">
    <source>
        <dbReference type="Proteomes" id="UP000052258"/>
    </source>
</evidence>
<organism evidence="1 2">
    <name type="scientific">Listeria fleischmannii 1991</name>
    <dbReference type="NCBI Taxonomy" id="1430899"/>
    <lineage>
        <taxon>Bacteria</taxon>
        <taxon>Bacillati</taxon>
        <taxon>Bacillota</taxon>
        <taxon>Bacilli</taxon>
        <taxon>Bacillales</taxon>
        <taxon>Listeriaceae</taxon>
        <taxon>Listeria</taxon>
    </lineage>
</organism>
<keyword evidence="2" id="KW-1185">Reference proteome</keyword>
<dbReference type="Proteomes" id="UP000052258">
    <property type="component" value="Unassembled WGS sequence"/>
</dbReference>
<dbReference type="OrthoDB" id="2363666at2"/>
<reference evidence="1 2" key="1">
    <citation type="journal article" date="2015" name="Genome Biol. Evol.">
        <title>Comparative Genomics of Listeria Sensu Lato: Genus-Wide Differences in Evolutionary Dynamics and the Progressive Gain of Complex, Potentially Pathogenicity-Related Traits through Lateral Gene Transfer.</title>
        <authorList>
            <person name="Chiara M."/>
            <person name="Caruso M."/>
            <person name="D'Erchia A.M."/>
            <person name="Manzari C."/>
            <person name="Fraccalvieri R."/>
            <person name="Goffredo E."/>
            <person name="Latorre L."/>
            <person name="Miccolupo A."/>
            <person name="Padalino I."/>
            <person name="Santagada G."/>
            <person name="Chiocco D."/>
            <person name="Pesole G."/>
            <person name="Horner D.S."/>
            <person name="Parisi A."/>
        </authorList>
    </citation>
    <scope>NUCLEOTIDE SEQUENCE [LARGE SCALE GENOMIC DNA]</scope>
    <source>
        <strain evidence="1 2">1991</strain>
    </source>
</reference>
<dbReference type="AlphaFoldDB" id="A0A0J8GAX9"/>
<evidence type="ECO:0008006" key="3">
    <source>
        <dbReference type="Google" id="ProtNLM"/>
    </source>
</evidence>